<evidence type="ECO:0000256" key="4">
    <source>
        <dbReference type="ARBA" id="ARBA00022989"/>
    </source>
</evidence>
<gene>
    <name evidence="7" type="ORF">CCUG63697_00799</name>
</gene>
<dbReference type="GO" id="GO:0012505">
    <property type="term" value="C:endomembrane system"/>
    <property type="evidence" value="ECO:0007669"/>
    <property type="project" value="UniProtKB-SubCell"/>
</dbReference>
<dbReference type="PANTHER" id="PTHR23519">
    <property type="entry name" value="AUTOPHAGY-RELATED PROTEIN 22"/>
    <property type="match status" value="1"/>
</dbReference>
<keyword evidence="2" id="KW-0813">Transport</keyword>
<evidence type="ECO:0000313" key="8">
    <source>
        <dbReference type="Proteomes" id="UP000295165"/>
    </source>
</evidence>
<evidence type="ECO:0000256" key="5">
    <source>
        <dbReference type="ARBA" id="ARBA00023136"/>
    </source>
</evidence>
<reference evidence="7 8" key="1">
    <citation type="journal article" date="2019" name="Sci. Rep.">
        <title>Extended insight into the Mycobacterium chelonae-abscessus complex through whole genome sequencing of Mycobacterium salmoniphilum outbreak and Mycobacterium salmoniphilum-like strains.</title>
        <authorList>
            <person name="Behra P.R.K."/>
            <person name="Das S."/>
            <person name="Pettersson B.M.F."/>
            <person name="Shirreff L."/>
            <person name="DuCote T."/>
            <person name="Jacobsson K.G."/>
            <person name="Ennis D.G."/>
            <person name="Kirsebom L.A."/>
        </authorList>
    </citation>
    <scope>NUCLEOTIDE SEQUENCE [LARGE SCALE GENOMIC DNA]</scope>
    <source>
        <strain evidence="7 8">CCUG 63697</strain>
    </source>
</reference>
<proteinExistence type="predicted"/>
<evidence type="ECO:0000256" key="3">
    <source>
        <dbReference type="ARBA" id="ARBA00022692"/>
    </source>
</evidence>
<dbReference type="InterPro" id="IPR024671">
    <property type="entry name" value="Atg22-like"/>
</dbReference>
<comment type="subcellular location">
    <subcellularLocation>
        <location evidence="1">Endomembrane system</location>
        <topology evidence="1">Multi-pass membrane protein</topology>
    </subcellularLocation>
</comment>
<dbReference type="Proteomes" id="UP000295165">
    <property type="component" value="Unassembled WGS sequence"/>
</dbReference>
<protein>
    <submittedName>
        <fullName evidence="7">Vacuole effluxer Atg22 like protein</fullName>
    </submittedName>
</protein>
<name>A0A4R8R7S7_9MYCO</name>
<feature type="transmembrane region" description="Helical" evidence="6">
    <location>
        <begin position="155"/>
        <end position="173"/>
    </location>
</feature>
<dbReference type="AlphaFoldDB" id="A0A4R8R7S7"/>
<evidence type="ECO:0000256" key="6">
    <source>
        <dbReference type="SAM" id="Phobius"/>
    </source>
</evidence>
<feature type="transmembrane region" description="Helical" evidence="6">
    <location>
        <begin position="99"/>
        <end position="118"/>
    </location>
</feature>
<feature type="transmembrane region" description="Helical" evidence="6">
    <location>
        <begin position="417"/>
        <end position="445"/>
    </location>
</feature>
<keyword evidence="3 6" id="KW-0812">Transmembrane</keyword>
<dbReference type="EMBL" id="PECC01000026">
    <property type="protein sequence ID" value="TDZ52321.1"/>
    <property type="molecule type" value="Genomic_DNA"/>
</dbReference>
<evidence type="ECO:0000256" key="2">
    <source>
        <dbReference type="ARBA" id="ARBA00022448"/>
    </source>
</evidence>
<feature type="transmembrane region" description="Helical" evidence="6">
    <location>
        <begin position="193"/>
        <end position="217"/>
    </location>
</feature>
<feature type="transmembrane region" description="Helical" evidence="6">
    <location>
        <begin position="237"/>
        <end position="257"/>
    </location>
</feature>
<comment type="caution">
    <text evidence="7">The sequence shown here is derived from an EMBL/GenBank/DDBJ whole genome shotgun (WGS) entry which is preliminary data.</text>
</comment>
<feature type="transmembrane region" description="Helical" evidence="6">
    <location>
        <begin position="452"/>
        <end position="469"/>
    </location>
</feature>
<sequence length="486" mass="51225">MSACVKSVERCVKSVRRRKRAGLRWSVMSIPGVEEPVGRQDPGPGRQLDTPTSRGRIAAWAAFDWGSAAFNTVIVMFIFTPYLTGRVGAGMPDGVPQGLLGWMMGLGGVLVFLLAPVIGVWADTPRRRRVALGTLTSLVVVVATAMSMVREDNRYLWLGLGLYCAGSVFNELAQVPYNAMLHGLTTPANASRVSGLGLAAAYIGGVVVLLVCYLGFISGDGPTRGLFHIPAADGYDVRVSALLAGAWFAVFALPLVLTRPLADPGAPPASSPGLLGVYRELWRDLVEQWHMDRRIIYFLAASAIFRDGMVAMFALTPVIANGVFHLSGADITLFGVAGNVMAAVGAVVGGLVDTRLGSKGIIIGSLTAIVTLGVVMMCLTGESAFWICGLAIAAFVGPPQSAARTLVLRMAPVGREAFVFGLYTMTGRAVSFVGPWLFATFALLFHATRAGIAGPVVMIALGLVAVMLVKVPRYDPVLGENVSGAS</sequence>
<dbReference type="SUPFAM" id="SSF103473">
    <property type="entry name" value="MFS general substrate transporter"/>
    <property type="match status" value="1"/>
</dbReference>
<dbReference type="InterPro" id="IPR050495">
    <property type="entry name" value="ATG22/LtaA_families"/>
</dbReference>
<feature type="transmembrane region" description="Helical" evidence="6">
    <location>
        <begin position="364"/>
        <end position="397"/>
    </location>
</feature>
<feature type="transmembrane region" description="Helical" evidence="6">
    <location>
        <begin position="331"/>
        <end position="352"/>
    </location>
</feature>
<dbReference type="Gene3D" id="1.20.1250.20">
    <property type="entry name" value="MFS general substrate transporter like domains"/>
    <property type="match status" value="1"/>
</dbReference>
<evidence type="ECO:0000256" key="1">
    <source>
        <dbReference type="ARBA" id="ARBA00004127"/>
    </source>
</evidence>
<keyword evidence="8" id="KW-1185">Reference proteome</keyword>
<dbReference type="Pfam" id="PF11700">
    <property type="entry name" value="ATG22"/>
    <property type="match status" value="1"/>
</dbReference>
<organism evidence="7 8">
    <name type="scientific">Mycobacteroides franklinii</name>
    <dbReference type="NCBI Taxonomy" id="948102"/>
    <lineage>
        <taxon>Bacteria</taxon>
        <taxon>Bacillati</taxon>
        <taxon>Actinomycetota</taxon>
        <taxon>Actinomycetes</taxon>
        <taxon>Mycobacteriales</taxon>
        <taxon>Mycobacteriaceae</taxon>
        <taxon>Mycobacteroides</taxon>
    </lineage>
</organism>
<dbReference type="PANTHER" id="PTHR23519:SF1">
    <property type="entry name" value="AUTOPHAGY-RELATED PROTEIN 22"/>
    <property type="match status" value="1"/>
</dbReference>
<keyword evidence="4 6" id="KW-1133">Transmembrane helix</keyword>
<feature type="transmembrane region" description="Helical" evidence="6">
    <location>
        <begin position="295"/>
        <end position="319"/>
    </location>
</feature>
<dbReference type="InterPro" id="IPR036259">
    <property type="entry name" value="MFS_trans_sf"/>
</dbReference>
<accession>A0A4R8R7S7</accession>
<evidence type="ECO:0000313" key="7">
    <source>
        <dbReference type="EMBL" id="TDZ52321.1"/>
    </source>
</evidence>
<keyword evidence="5 6" id="KW-0472">Membrane</keyword>
<feature type="transmembrane region" description="Helical" evidence="6">
    <location>
        <begin position="57"/>
        <end position="79"/>
    </location>
</feature>